<comment type="caution">
    <text evidence="2">The sequence shown here is derived from an EMBL/GenBank/DDBJ whole genome shotgun (WGS) entry which is preliminary data.</text>
</comment>
<name>A0A7C8IV26_9PEZI</name>
<organism evidence="2 3">
    <name type="scientific">Xylaria multiplex</name>
    <dbReference type="NCBI Taxonomy" id="323545"/>
    <lineage>
        <taxon>Eukaryota</taxon>
        <taxon>Fungi</taxon>
        <taxon>Dikarya</taxon>
        <taxon>Ascomycota</taxon>
        <taxon>Pezizomycotina</taxon>
        <taxon>Sordariomycetes</taxon>
        <taxon>Xylariomycetidae</taxon>
        <taxon>Xylariales</taxon>
        <taxon>Xylariaceae</taxon>
        <taxon>Xylaria</taxon>
    </lineage>
</organism>
<evidence type="ECO:0000313" key="3">
    <source>
        <dbReference type="Proteomes" id="UP000481858"/>
    </source>
</evidence>
<accession>A0A7C8IV26</accession>
<evidence type="ECO:0000256" key="1">
    <source>
        <dbReference type="SAM" id="MobiDB-lite"/>
    </source>
</evidence>
<feature type="compositionally biased region" description="Basic residues" evidence="1">
    <location>
        <begin position="96"/>
        <end position="106"/>
    </location>
</feature>
<reference evidence="2 3" key="1">
    <citation type="submission" date="2019-12" db="EMBL/GenBank/DDBJ databases">
        <title>Draft genome sequence of the ascomycete Xylaria multiplex DSM 110363.</title>
        <authorList>
            <person name="Buettner E."/>
            <person name="Kellner H."/>
        </authorList>
    </citation>
    <scope>NUCLEOTIDE SEQUENCE [LARGE SCALE GENOMIC DNA]</scope>
    <source>
        <strain evidence="2 3">DSM 110363</strain>
    </source>
</reference>
<feature type="region of interest" description="Disordered" evidence="1">
    <location>
        <begin position="92"/>
        <end position="132"/>
    </location>
</feature>
<gene>
    <name evidence="2" type="ORF">GQX73_g1868</name>
</gene>
<protein>
    <submittedName>
        <fullName evidence="2">Uncharacterized protein</fullName>
    </submittedName>
</protein>
<dbReference type="OrthoDB" id="4330117at2759"/>
<feature type="compositionally biased region" description="Gly residues" evidence="1">
    <location>
        <begin position="121"/>
        <end position="132"/>
    </location>
</feature>
<dbReference type="EMBL" id="WUBL01000011">
    <property type="protein sequence ID" value="KAF2971680.1"/>
    <property type="molecule type" value="Genomic_DNA"/>
</dbReference>
<keyword evidence="3" id="KW-1185">Reference proteome</keyword>
<proteinExistence type="predicted"/>
<sequence>MEGSYEPGIPSPVLQSFSHLDEATLLLFLSCHCRLVEIYESLFQAIQRCIKGPHTTSHSPAGIILPQLQWAAITSGYSYYVSHAHYNDVVATMGPSKRKHEKGKRLQRTEEPSARKPSWGNGPGMGYRGQED</sequence>
<dbReference type="Proteomes" id="UP000481858">
    <property type="component" value="Unassembled WGS sequence"/>
</dbReference>
<evidence type="ECO:0000313" key="2">
    <source>
        <dbReference type="EMBL" id="KAF2971680.1"/>
    </source>
</evidence>
<dbReference type="AlphaFoldDB" id="A0A7C8IV26"/>
<dbReference type="InParanoid" id="A0A7C8IV26"/>